<keyword evidence="1" id="KW-0812">Transmembrane</keyword>
<dbReference type="EMBL" id="CP003333">
    <property type="protein sequence ID" value="AFL69750.1"/>
    <property type="molecule type" value="Genomic_DNA"/>
</dbReference>
<evidence type="ECO:0000313" key="2">
    <source>
        <dbReference type="EMBL" id="AFL69750.1"/>
    </source>
</evidence>
<dbReference type="OrthoDB" id="9892758at2"/>
<reference evidence="2 3" key="1">
    <citation type="submission" date="2012-06" db="EMBL/GenBank/DDBJ databases">
        <title>Complete sequence of Sulfurospirillum barnesii SES-3.</title>
        <authorList>
            <consortium name="US DOE Joint Genome Institute"/>
            <person name="Lucas S."/>
            <person name="Han J."/>
            <person name="Lapidus A."/>
            <person name="Cheng J.-F."/>
            <person name="Goodwin L."/>
            <person name="Pitluck S."/>
            <person name="Peters L."/>
            <person name="Ovchinnikova G."/>
            <person name="Lu M."/>
            <person name="Detter J.C."/>
            <person name="Han C."/>
            <person name="Tapia R."/>
            <person name="Land M."/>
            <person name="Hauser L."/>
            <person name="Kyrpides N."/>
            <person name="Ivanova N."/>
            <person name="Pagani I."/>
            <person name="Stolz J."/>
            <person name="Arkin A."/>
            <person name="Dehal P."/>
            <person name="Oremland R."/>
            <person name="Saltikov C."/>
            <person name="Basu P."/>
            <person name="Hollibaugh J."/>
            <person name="Newman D."/>
            <person name="Stolyar S."/>
            <person name="Hazen T."/>
            <person name="Woyke T."/>
        </authorList>
    </citation>
    <scope>NUCLEOTIDE SEQUENCE [LARGE SCALE GENOMIC DNA]</scope>
    <source>
        <strain evidence="3">ATCC 700032 / DSM 10660 / SES-3</strain>
    </source>
</reference>
<dbReference type="Proteomes" id="UP000006176">
    <property type="component" value="Chromosome"/>
</dbReference>
<name>I3Y0M6_SULBS</name>
<proteinExistence type="predicted"/>
<keyword evidence="1" id="KW-1133">Transmembrane helix</keyword>
<protein>
    <submittedName>
        <fullName evidence="2">Uncharacterized protein</fullName>
    </submittedName>
</protein>
<dbReference type="HOGENOM" id="CLU_2720806_0_0_7"/>
<keyword evidence="3" id="KW-1185">Reference proteome</keyword>
<organism evidence="2 3">
    <name type="scientific">Sulfurospirillum barnesii (strain ATCC 700032 / DSM 10660 / SES-3)</name>
    <dbReference type="NCBI Taxonomy" id="760154"/>
    <lineage>
        <taxon>Bacteria</taxon>
        <taxon>Pseudomonadati</taxon>
        <taxon>Campylobacterota</taxon>
        <taxon>Epsilonproteobacteria</taxon>
        <taxon>Campylobacterales</taxon>
        <taxon>Sulfurospirillaceae</taxon>
        <taxon>Sulfurospirillum</taxon>
    </lineage>
</organism>
<dbReference type="RefSeq" id="WP_014770613.1">
    <property type="nucleotide sequence ID" value="NC_018002.1"/>
</dbReference>
<feature type="transmembrane region" description="Helical" evidence="1">
    <location>
        <begin position="6"/>
        <end position="24"/>
    </location>
</feature>
<sequence>MNFSVTPEFILTLAVQIVFIVGFFTSLREKVKFLEADVIAIKKAIKEGQEQHKLIAKIDGKLDLLITQLSQK</sequence>
<accession>I3Y0M6</accession>
<keyword evidence="1" id="KW-0472">Membrane</keyword>
<dbReference type="KEGG" id="sba:Sulba_2483"/>
<dbReference type="AlphaFoldDB" id="I3Y0M6"/>
<gene>
    <name evidence="2" type="ordered locus">Sulba_2483</name>
</gene>
<evidence type="ECO:0000256" key="1">
    <source>
        <dbReference type="SAM" id="Phobius"/>
    </source>
</evidence>
<dbReference type="STRING" id="760154.Sulba_2483"/>
<dbReference type="PATRIC" id="fig|760154.4.peg.2482"/>
<evidence type="ECO:0000313" key="3">
    <source>
        <dbReference type="Proteomes" id="UP000006176"/>
    </source>
</evidence>